<dbReference type="SUPFAM" id="SSF57938">
    <property type="entry name" value="DnaJ/Hsp40 cysteine-rich domain"/>
    <property type="match status" value="1"/>
</dbReference>
<gene>
    <name evidence="1" type="ORF">RM704_44870</name>
</gene>
<accession>A0ABU2ZD36</accession>
<dbReference type="Proteomes" id="UP001180737">
    <property type="component" value="Unassembled WGS sequence"/>
</dbReference>
<protein>
    <submittedName>
        <fullName evidence="1">Uncharacterized protein</fullName>
    </submittedName>
</protein>
<keyword evidence="2" id="KW-1185">Reference proteome</keyword>
<proteinExistence type="predicted"/>
<evidence type="ECO:0000313" key="2">
    <source>
        <dbReference type="Proteomes" id="UP001180737"/>
    </source>
</evidence>
<dbReference type="RefSeq" id="WP_311593642.1">
    <property type="nucleotide sequence ID" value="NZ_JAVRFJ010000162.1"/>
</dbReference>
<dbReference type="InterPro" id="IPR036410">
    <property type="entry name" value="HSP_DnaJ_Cys-rich_dom_sf"/>
</dbReference>
<evidence type="ECO:0000313" key="1">
    <source>
        <dbReference type="EMBL" id="MDT0574513.1"/>
    </source>
</evidence>
<organism evidence="1 2">
    <name type="scientific">Streptomyces gottesmaniae</name>
    <dbReference type="NCBI Taxonomy" id="3075518"/>
    <lineage>
        <taxon>Bacteria</taxon>
        <taxon>Bacillati</taxon>
        <taxon>Actinomycetota</taxon>
        <taxon>Actinomycetes</taxon>
        <taxon>Kitasatosporales</taxon>
        <taxon>Streptomycetaceae</taxon>
        <taxon>Streptomyces</taxon>
    </lineage>
</organism>
<sequence length="104" mass="11115">MIDCDRDGHHWIERERRDAFPGAPENATHFCPDCALYAVECDTCGQSGAVLGEGDSAVDCPDCSGYGLLGVNGESLTTPAYLFACPKCHRPSSKSEPVVGYVFA</sequence>
<feature type="non-terminal residue" evidence="1">
    <location>
        <position position="104"/>
    </location>
</feature>
<reference evidence="1" key="1">
    <citation type="submission" date="2024-05" db="EMBL/GenBank/DDBJ databases">
        <title>30 novel species of actinomycetes from the DSMZ collection.</title>
        <authorList>
            <person name="Nouioui I."/>
        </authorList>
    </citation>
    <scope>NUCLEOTIDE SEQUENCE</scope>
    <source>
        <strain evidence="1">DSM 3412</strain>
    </source>
</reference>
<comment type="caution">
    <text evidence="1">The sequence shown here is derived from an EMBL/GenBank/DDBJ whole genome shotgun (WGS) entry which is preliminary data.</text>
</comment>
<dbReference type="EMBL" id="JAVRFJ010000162">
    <property type="protein sequence ID" value="MDT0574513.1"/>
    <property type="molecule type" value="Genomic_DNA"/>
</dbReference>
<name>A0ABU2ZD36_9ACTN</name>